<dbReference type="Proteomes" id="UP001174909">
    <property type="component" value="Unassembled WGS sequence"/>
</dbReference>
<gene>
    <name evidence="2" type="ORF">GBAR_LOCUS21776</name>
</gene>
<reference evidence="2" key="1">
    <citation type="submission" date="2023-03" db="EMBL/GenBank/DDBJ databases">
        <authorList>
            <person name="Steffen K."/>
            <person name="Cardenas P."/>
        </authorList>
    </citation>
    <scope>NUCLEOTIDE SEQUENCE</scope>
</reference>
<feature type="domain" description="Rhodanese" evidence="1">
    <location>
        <begin position="242"/>
        <end position="334"/>
    </location>
</feature>
<sequence>MLRFFGADVMELEDTLCPAPGAPEGAIAKAMEIGDRPDFHMLNQYTNEANPEAHYKTTGPEIWRQTEGGVTHFVAGLGTCGTITGTGRFLKAQRPAVQVLGVHPSEGHDIPGVRSLRQLQQTKLFFPDEYDGLIEVQNQAAFELCLRLNREESIVAGPSSAMALQGAFELVPDEPGNLAVVIFPDSAFKYASSVVKHLPGLKAQAPQAAKPARDPLLEVMRENVRGNGDLTIDVDAAHALLQNGKPFIVDVRPREQYREAHLPGAVNMPLAELRDGRAHGALPADPGAPILSVCQRGNASLSGLLFLKSLGYRNVRSMTGGTLAWREKGYPVDAEPGAE</sequence>
<dbReference type="GO" id="GO:0006534">
    <property type="term" value="P:cysteine metabolic process"/>
    <property type="evidence" value="ECO:0007669"/>
    <property type="project" value="UniProtKB-ARBA"/>
</dbReference>
<dbReference type="InterPro" id="IPR036052">
    <property type="entry name" value="TrpB-like_PALP_sf"/>
</dbReference>
<dbReference type="CDD" id="cd00158">
    <property type="entry name" value="RHOD"/>
    <property type="match status" value="1"/>
</dbReference>
<dbReference type="SUPFAM" id="SSF53686">
    <property type="entry name" value="Tryptophan synthase beta subunit-like PLP-dependent enzymes"/>
    <property type="match status" value="1"/>
</dbReference>
<dbReference type="SMART" id="SM00450">
    <property type="entry name" value="RHOD"/>
    <property type="match status" value="1"/>
</dbReference>
<dbReference type="SUPFAM" id="SSF52821">
    <property type="entry name" value="Rhodanese/Cell cycle control phosphatase"/>
    <property type="match status" value="1"/>
</dbReference>
<dbReference type="InterPro" id="IPR001763">
    <property type="entry name" value="Rhodanese-like_dom"/>
</dbReference>
<dbReference type="PANTHER" id="PTHR10314">
    <property type="entry name" value="CYSTATHIONINE BETA-SYNTHASE"/>
    <property type="match status" value="1"/>
</dbReference>
<evidence type="ECO:0000259" key="1">
    <source>
        <dbReference type="PROSITE" id="PS50206"/>
    </source>
</evidence>
<keyword evidence="3" id="KW-1185">Reference proteome</keyword>
<dbReference type="PROSITE" id="PS50206">
    <property type="entry name" value="RHODANESE_3"/>
    <property type="match status" value="1"/>
</dbReference>
<evidence type="ECO:0000313" key="3">
    <source>
        <dbReference type="Proteomes" id="UP001174909"/>
    </source>
</evidence>
<dbReference type="Pfam" id="PF00581">
    <property type="entry name" value="Rhodanese"/>
    <property type="match status" value="1"/>
</dbReference>
<dbReference type="EMBL" id="CASHTH010003026">
    <property type="protein sequence ID" value="CAI8039183.1"/>
    <property type="molecule type" value="Genomic_DNA"/>
</dbReference>
<protein>
    <submittedName>
        <fullName evidence="2">Cysteine synthase B</fullName>
    </submittedName>
</protein>
<dbReference type="Gene3D" id="3.40.250.10">
    <property type="entry name" value="Rhodanese-like domain"/>
    <property type="match status" value="1"/>
</dbReference>
<proteinExistence type="predicted"/>
<dbReference type="Pfam" id="PF00291">
    <property type="entry name" value="PALP"/>
    <property type="match status" value="1"/>
</dbReference>
<name>A0AA35T1C0_GEOBA</name>
<dbReference type="GO" id="GO:0009069">
    <property type="term" value="P:serine family amino acid metabolic process"/>
    <property type="evidence" value="ECO:0007669"/>
    <property type="project" value="UniProtKB-ARBA"/>
</dbReference>
<dbReference type="InterPro" id="IPR050214">
    <property type="entry name" value="Cys_Synth/Cystath_Beta-Synth"/>
</dbReference>
<accession>A0AA35T1C0</accession>
<comment type="caution">
    <text evidence="2">The sequence shown here is derived from an EMBL/GenBank/DDBJ whole genome shotgun (WGS) entry which is preliminary data.</text>
</comment>
<evidence type="ECO:0000313" key="2">
    <source>
        <dbReference type="EMBL" id="CAI8039183.1"/>
    </source>
</evidence>
<dbReference type="Gene3D" id="3.40.50.1100">
    <property type="match status" value="2"/>
</dbReference>
<dbReference type="AlphaFoldDB" id="A0AA35T1C0"/>
<dbReference type="InterPro" id="IPR036873">
    <property type="entry name" value="Rhodanese-like_dom_sf"/>
</dbReference>
<dbReference type="InterPro" id="IPR001926">
    <property type="entry name" value="TrpB-like_PALP"/>
</dbReference>
<organism evidence="2 3">
    <name type="scientific">Geodia barretti</name>
    <name type="common">Barrett's horny sponge</name>
    <dbReference type="NCBI Taxonomy" id="519541"/>
    <lineage>
        <taxon>Eukaryota</taxon>
        <taxon>Metazoa</taxon>
        <taxon>Porifera</taxon>
        <taxon>Demospongiae</taxon>
        <taxon>Heteroscleromorpha</taxon>
        <taxon>Tetractinellida</taxon>
        <taxon>Astrophorina</taxon>
        <taxon>Geodiidae</taxon>
        <taxon>Geodia</taxon>
    </lineage>
</organism>
<dbReference type="GO" id="GO:0044272">
    <property type="term" value="P:sulfur compound biosynthetic process"/>
    <property type="evidence" value="ECO:0007669"/>
    <property type="project" value="UniProtKB-ARBA"/>
</dbReference>